<evidence type="ECO:0000313" key="2">
    <source>
        <dbReference type="Proteomes" id="UP001180487"/>
    </source>
</evidence>
<keyword evidence="2" id="KW-1185">Reference proteome</keyword>
<organism evidence="1 2">
    <name type="scientific">Rhodoferax ferrireducens</name>
    <dbReference type="NCBI Taxonomy" id="192843"/>
    <lineage>
        <taxon>Bacteria</taxon>
        <taxon>Pseudomonadati</taxon>
        <taxon>Pseudomonadota</taxon>
        <taxon>Betaproteobacteria</taxon>
        <taxon>Burkholderiales</taxon>
        <taxon>Comamonadaceae</taxon>
        <taxon>Rhodoferax</taxon>
    </lineage>
</organism>
<dbReference type="RefSeq" id="WP_310375936.1">
    <property type="nucleotide sequence ID" value="NZ_JAVDXT010000004.1"/>
</dbReference>
<accession>A0ABU2CDR8</accession>
<name>A0ABU2CDR8_9BURK</name>
<dbReference type="Proteomes" id="UP001180487">
    <property type="component" value="Unassembled WGS sequence"/>
</dbReference>
<protein>
    <submittedName>
        <fullName evidence="1">Uncharacterized protein</fullName>
    </submittedName>
</protein>
<proteinExistence type="predicted"/>
<evidence type="ECO:0000313" key="1">
    <source>
        <dbReference type="EMBL" id="MDR7379352.1"/>
    </source>
</evidence>
<comment type="caution">
    <text evidence="1">The sequence shown here is derived from an EMBL/GenBank/DDBJ whole genome shotgun (WGS) entry which is preliminary data.</text>
</comment>
<reference evidence="1 2" key="1">
    <citation type="submission" date="2023-07" db="EMBL/GenBank/DDBJ databases">
        <title>Sorghum-associated microbial communities from plants grown in Nebraska, USA.</title>
        <authorList>
            <person name="Schachtman D."/>
        </authorList>
    </citation>
    <scope>NUCLEOTIDE SEQUENCE [LARGE SCALE GENOMIC DNA]</scope>
    <source>
        <strain evidence="1 2">BE313</strain>
    </source>
</reference>
<gene>
    <name evidence="1" type="ORF">J2X19_004046</name>
</gene>
<dbReference type="EMBL" id="JAVDXT010000004">
    <property type="protein sequence ID" value="MDR7379352.1"/>
    <property type="molecule type" value="Genomic_DNA"/>
</dbReference>
<sequence>MTVIEDLAVNGGAISPEEALIELGDYIEHLDPAHEDYDKSVVLLMRIAASMWKQQRLSH</sequence>